<organism evidence="8 9">
    <name type="scientific">Astrephomene gubernaculifera</name>
    <dbReference type="NCBI Taxonomy" id="47775"/>
    <lineage>
        <taxon>Eukaryota</taxon>
        <taxon>Viridiplantae</taxon>
        <taxon>Chlorophyta</taxon>
        <taxon>core chlorophytes</taxon>
        <taxon>Chlorophyceae</taxon>
        <taxon>CS clade</taxon>
        <taxon>Chlamydomonadales</taxon>
        <taxon>Astrephomenaceae</taxon>
        <taxon>Astrephomene</taxon>
    </lineage>
</organism>
<name>A0AAD3HP16_9CHLO</name>
<evidence type="ECO:0000256" key="6">
    <source>
        <dbReference type="SAM" id="Phobius"/>
    </source>
</evidence>
<feature type="non-terminal residue" evidence="8">
    <location>
        <position position="151"/>
    </location>
</feature>
<dbReference type="Proteomes" id="UP001054857">
    <property type="component" value="Unassembled WGS sequence"/>
</dbReference>
<keyword evidence="3 6" id="KW-1133">Transmembrane helix</keyword>
<gene>
    <name evidence="8" type="ORF">Agub_g10407</name>
</gene>
<evidence type="ECO:0000259" key="7">
    <source>
        <dbReference type="Pfam" id="PF00916"/>
    </source>
</evidence>
<evidence type="ECO:0000256" key="2">
    <source>
        <dbReference type="ARBA" id="ARBA00022692"/>
    </source>
</evidence>
<evidence type="ECO:0000256" key="1">
    <source>
        <dbReference type="ARBA" id="ARBA00004141"/>
    </source>
</evidence>
<dbReference type="Pfam" id="PF00916">
    <property type="entry name" value="Sulfate_transp"/>
    <property type="match status" value="1"/>
</dbReference>
<dbReference type="GO" id="GO:0055085">
    <property type="term" value="P:transmembrane transport"/>
    <property type="evidence" value="ECO:0007669"/>
    <property type="project" value="InterPro"/>
</dbReference>
<comment type="caution">
    <text evidence="8">The sequence shown here is derived from an EMBL/GenBank/DDBJ whole genome shotgun (WGS) entry which is preliminary data.</text>
</comment>
<evidence type="ECO:0000256" key="4">
    <source>
        <dbReference type="ARBA" id="ARBA00023136"/>
    </source>
</evidence>
<feature type="region of interest" description="Disordered" evidence="5">
    <location>
        <begin position="1"/>
        <end position="55"/>
    </location>
</feature>
<comment type="subcellular location">
    <subcellularLocation>
        <location evidence="1">Membrane</location>
        <topology evidence="1">Multi-pass membrane protein</topology>
    </subcellularLocation>
</comment>
<keyword evidence="9" id="KW-1185">Reference proteome</keyword>
<proteinExistence type="predicted"/>
<dbReference type="EMBL" id="BMAR01000024">
    <property type="protein sequence ID" value="GFR48514.1"/>
    <property type="molecule type" value="Genomic_DNA"/>
</dbReference>
<feature type="transmembrane region" description="Helical" evidence="6">
    <location>
        <begin position="112"/>
        <end position="132"/>
    </location>
</feature>
<accession>A0AAD3HP16</accession>
<dbReference type="PANTHER" id="PTHR11814">
    <property type="entry name" value="SULFATE TRANSPORTER"/>
    <property type="match status" value="1"/>
</dbReference>
<feature type="compositionally biased region" description="Low complexity" evidence="5">
    <location>
        <begin position="27"/>
        <end position="40"/>
    </location>
</feature>
<dbReference type="GO" id="GO:0016020">
    <property type="term" value="C:membrane"/>
    <property type="evidence" value="ECO:0007669"/>
    <property type="project" value="UniProtKB-SubCell"/>
</dbReference>
<dbReference type="InterPro" id="IPR011547">
    <property type="entry name" value="SLC26A/SulP_dom"/>
</dbReference>
<evidence type="ECO:0000313" key="9">
    <source>
        <dbReference type="Proteomes" id="UP001054857"/>
    </source>
</evidence>
<evidence type="ECO:0000313" key="8">
    <source>
        <dbReference type="EMBL" id="GFR48514.1"/>
    </source>
</evidence>
<dbReference type="AlphaFoldDB" id="A0AAD3HP16"/>
<dbReference type="InterPro" id="IPR001902">
    <property type="entry name" value="SLC26A/SulP_fam"/>
</dbReference>
<evidence type="ECO:0000256" key="3">
    <source>
        <dbReference type="ARBA" id="ARBA00022989"/>
    </source>
</evidence>
<reference evidence="8 9" key="1">
    <citation type="journal article" date="2021" name="Sci. Rep.">
        <title>Genome sequencing of the multicellular alga Astrephomene provides insights into convergent evolution of germ-soma differentiation.</title>
        <authorList>
            <person name="Yamashita S."/>
            <person name="Yamamoto K."/>
            <person name="Matsuzaki R."/>
            <person name="Suzuki S."/>
            <person name="Yamaguchi H."/>
            <person name="Hirooka S."/>
            <person name="Minakuchi Y."/>
            <person name="Miyagishima S."/>
            <person name="Kawachi M."/>
            <person name="Toyoda A."/>
            <person name="Nozaki H."/>
        </authorList>
    </citation>
    <scope>NUCLEOTIDE SEQUENCE [LARGE SCALE GENOMIC DNA]</scope>
    <source>
        <strain evidence="8 9">NIES-4017</strain>
    </source>
</reference>
<feature type="domain" description="SLC26A/SulP transporter" evidence="7">
    <location>
        <begin position="113"/>
        <end position="150"/>
    </location>
</feature>
<keyword evidence="4 6" id="KW-0472">Membrane</keyword>
<evidence type="ECO:0000256" key="5">
    <source>
        <dbReference type="SAM" id="MobiDB-lite"/>
    </source>
</evidence>
<sequence>MRRPSSAVTPVSGDGPSLDTPPFLPQTSSTHSSSVTTSTSQRMTVKRDDSDRLSYPWQVDQQPDIVRDNFKGFWTNTKESYKRKVETYTWLDWLGFFLPCVRWLRTYKIKEYLLADLVAGISVGFMVVPQGMSYANLAGLPSVYGLYGAFL</sequence>
<protein>
    <recommendedName>
        <fullName evidence="7">SLC26A/SulP transporter domain-containing protein</fullName>
    </recommendedName>
</protein>
<keyword evidence="2 6" id="KW-0812">Transmembrane</keyword>